<dbReference type="RefSeq" id="XP_018130796.1">
    <property type="nucleotide sequence ID" value="XM_018274326.2"/>
</dbReference>
<evidence type="ECO:0000256" key="2">
    <source>
        <dbReference type="ARBA" id="ARBA00022857"/>
    </source>
</evidence>
<keyword evidence="6" id="KW-1185">Reference proteome</keyword>
<dbReference type="Pfam" id="PF00106">
    <property type="entry name" value="adh_short"/>
    <property type="match status" value="1"/>
</dbReference>
<sequence>MASTSKKVAIVTGAASGMGEALATHFATRGWNVACVDVQREAGEKLAASLGDNSAFFYANVADYESQATVFQAVYNKWGRIDALLANAGIVDKSSIYILDWRGKEGIPPAPNLLCTDVDYKGVVYGTQLAIHFMRKNPTPGGRIIATASVAGVYQHPTYPEYNGAKAAVINFIRGIAPVLKLKENIHINTVLPGIVPTKIIPQAMLDAVAPEHLTPVSTIVAAYEDLLREDNELNGEAVECSVEERIVVPQTEFVNGAASKRAITAWEPLFKAFHGEVSGLEDAIP</sequence>
<reference evidence="6" key="2">
    <citation type="journal article" date="2018" name="Nat. Commun.">
        <title>Extreme sensitivity to ultraviolet light in the fungal pathogen causing white-nose syndrome of bats.</title>
        <authorList>
            <person name="Palmer J.M."/>
            <person name="Drees K.P."/>
            <person name="Foster J.T."/>
            <person name="Lindner D.L."/>
        </authorList>
    </citation>
    <scope>NUCLEOTIDE SEQUENCE [LARGE SCALE GENOMIC DNA]</scope>
    <source>
        <strain evidence="6">UAMH 10579</strain>
    </source>
</reference>
<dbReference type="InterPro" id="IPR002347">
    <property type="entry name" value="SDR_fam"/>
</dbReference>
<protein>
    <recommendedName>
        <fullName evidence="7">15-hydroxyprostaglandin dehydrogenase (NAD(+))</fullName>
    </recommendedName>
</protein>
<dbReference type="GO" id="GO:0005737">
    <property type="term" value="C:cytoplasm"/>
    <property type="evidence" value="ECO:0007669"/>
    <property type="project" value="TreeGrafter"/>
</dbReference>
<dbReference type="PRINTS" id="PR00081">
    <property type="entry name" value="GDHRDH"/>
</dbReference>
<proteinExistence type="inferred from homology"/>
<dbReference type="PANTHER" id="PTHR44229">
    <property type="entry name" value="15-HYDROXYPROSTAGLANDIN DEHYDROGENASE [NAD(+)]"/>
    <property type="match status" value="1"/>
</dbReference>
<dbReference type="GO" id="GO:0016491">
    <property type="term" value="F:oxidoreductase activity"/>
    <property type="evidence" value="ECO:0007669"/>
    <property type="project" value="UniProtKB-KW"/>
</dbReference>
<gene>
    <name evidence="5" type="ORF">VE01_04858</name>
</gene>
<dbReference type="InterPro" id="IPR020904">
    <property type="entry name" value="Sc_DH/Rdtase_CS"/>
</dbReference>
<keyword evidence="2" id="KW-0521">NADP</keyword>
<accession>A0A1B8GMK7</accession>
<keyword evidence="3" id="KW-0560">Oxidoreductase</keyword>
<dbReference type="Proteomes" id="UP000091956">
    <property type="component" value="Unassembled WGS sequence"/>
</dbReference>
<dbReference type="PANTHER" id="PTHR44229:SF4">
    <property type="entry name" value="15-HYDROXYPROSTAGLANDIN DEHYDROGENASE [NAD(+)]"/>
    <property type="match status" value="1"/>
</dbReference>
<dbReference type="GeneID" id="28838244"/>
<evidence type="ECO:0000256" key="4">
    <source>
        <dbReference type="RuleBase" id="RU000363"/>
    </source>
</evidence>
<evidence type="ECO:0000313" key="5">
    <source>
        <dbReference type="EMBL" id="OBT97063.1"/>
    </source>
</evidence>
<evidence type="ECO:0000256" key="1">
    <source>
        <dbReference type="ARBA" id="ARBA00006484"/>
    </source>
</evidence>
<dbReference type="STRING" id="342668.A0A1B8GMK7"/>
<dbReference type="Gene3D" id="3.40.50.720">
    <property type="entry name" value="NAD(P)-binding Rossmann-like Domain"/>
    <property type="match status" value="1"/>
</dbReference>
<dbReference type="PROSITE" id="PS00061">
    <property type="entry name" value="ADH_SHORT"/>
    <property type="match status" value="1"/>
</dbReference>
<evidence type="ECO:0000313" key="6">
    <source>
        <dbReference type="Proteomes" id="UP000091956"/>
    </source>
</evidence>
<dbReference type="PRINTS" id="PR00080">
    <property type="entry name" value="SDRFAMILY"/>
</dbReference>
<evidence type="ECO:0008006" key="7">
    <source>
        <dbReference type="Google" id="ProtNLM"/>
    </source>
</evidence>
<organism evidence="5 6">
    <name type="scientific">Pseudogymnoascus verrucosus</name>
    <dbReference type="NCBI Taxonomy" id="342668"/>
    <lineage>
        <taxon>Eukaryota</taxon>
        <taxon>Fungi</taxon>
        <taxon>Dikarya</taxon>
        <taxon>Ascomycota</taxon>
        <taxon>Pezizomycotina</taxon>
        <taxon>Leotiomycetes</taxon>
        <taxon>Thelebolales</taxon>
        <taxon>Thelebolaceae</taxon>
        <taxon>Pseudogymnoascus</taxon>
    </lineage>
</organism>
<dbReference type="EMBL" id="KV460224">
    <property type="protein sequence ID" value="OBT97063.1"/>
    <property type="molecule type" value="Genomic_DNA"/>
</dbReference>
<dbReference type="SUPFAM" id="SSF51735">
    <property type="entry name" value="NAD(P)-binding Rossmann-fold domains"/>
    <property type="match status" value="1"/>
</dbReference>
<dbReference type="AlphaFoldDB" id="A0A1B8GMK7"/>
<comment type="similarity">
    <text evidence="1 4">Belongs to the short-chain dehydrogenases/reductases (SDR) family.</text>
</comment>
<evidence type="ECO:0000256" key="3">
    <source>
        <dbReference type="ARBA" id="ARBA00023002"/>
    </source>
</evidence>
<dbReference type="InterPro" id="IPR036291">
    <property type="entry name" value="NAD(P)-bd_dom_sf"/>
</dbReference>
<name>A0A1B8GMK7_9PEZI</name>
<reference evidence="5 6" key="1">
    <citation type="submission" date="2016-03" db="EMBL/GenBank/DDBJ databases">
        <title>Comparative genomics of Pseudogymnoascus destructans, the fungus causing white-nose syndrome of bats.</title>
        <authorList>
            <person name="Palmer J.M."/>
            <person name="Drees K.P."/>
            <person name="Foster J.T."/>
            <person name="Lindner D.L."/>
        </authorList>
    </citation>
    <scope>NUCLEOTIDE SEQUENCE [LARGE SCALE GENOMIC DNA]</scope>
    <source>
        <strain evidence="5 6">UAMH 10579</strain>
    </source>
</reference>